<dbReference type="KEGG" id="rav:AAT18_00490"/>
<dbReference type="InterPro" id="IPR003489">
    <property type="entry name" value="RHF/RaiA"/>
</dbReference>
<organism evidence="3 5">
    <name type="scientific">Rhodococcus aetherivorans</name>
    <dbReference type="NCBI Taxonomy" id="191292"/>
    <lineage>
        <taxon>Bacteria</taxon>
        <taxon>Bacillati</taxon>
        <taxon>Actinomycetota</taxon>
        <taxon>Actinomycetes</taxon>
        <taxon>Mycobacteriales</taxon>
        <taxon>Nocardiaceae</taxon>
        <taxon>Rhodococcus</taxon>
    </lineage>
</organism>
<dbReference type="Pfam" id="PF02482">
    <property type="entry name" value="Ribosomal_S30AE"/>
    <property type="match status" value="1"/>
</dbReference>
<dbReference type="Proteomes" id="UP001163947">
    <property type="component" value="Chromosome"/>
</dbReference>
<reference evidence="2" key="2">
    <citation type="submission" date="2019-10" db="EMBL/GenBank/DDBJ databases">
        <title>Draft genome sequence of Rhodococcus aetherivorans JCM 14343.</title>
        <authorList>
            <person name="Inoue D."/>
            <person name="Nakazawa M."/>
            <person name="Yamamoto N."/>
            <person name="Sei K."/>
            <person name="Ike M."/>
        </authorList>
    </citation>
    <scope>NUCLEOTIDE SEQUENCE</scope>
    <source>
        <strain evidence="2">JCM 14343</strain>
    </source>
</reference>
<dbReference type="AlphaFoldDB" id="A0A059MKE0"/>
<accession>A0A0F6VFH3</accession>
<name>A0A059MKE0_9NOCA</name>
<dbReference type="EMBL" id="BLAH01000172">
    <property type="protein sequence ID" value="GES40065.1"/>
    <property type="molecule type" value="Genomic_DNA"/>
</dbReference>
<dbReference type="Gene3D" id="3.30.160.100">
    <property type="entry name" value="Ribosome hibernation promotion factor-like"/>
    <property type="match status" value="1"/>
</dbReference>
<proteinExistence type="predicted"/>
<reference evidence="2 4" key="1">
    <citation type="journal article" date="2018" name="Biodegradation">
        <title>1,4-Dioxane degradation characteristics of Rhodococcus aetherivorans JCM 14343.</title>
        <authorList>
            <person name="Inoue D."/>
            <person name="Tsunoda T."/>
            <person name="Yamamoto N."/>
            <person name="Ike M."/>
            <person name="Sei K."/>
        </authorList>
    </citation>
    <scope>NUCLEOTIDE SEQUENCE [LARGE SCALE GENOMIC DNA]</scope>
    <source>
        <strain evidence="2 4">JCM 14343</strain>
    </source>
</reference>
<accession>N1M3L3</accession>
<feature type="region of interest" description="Disordered" evidence="1">
    <location>
        <begin position="97"/>
        <end position="117"/>
    </location>
</feature>
<evidence type="ECO:0000313" key="4">
    <source>
        <dbReference type="Proteomes" id="UP000325466"/>
    </source>
</evidence>
<protein>
    <submittedName>
        <fullName evidence="3">HPF/RaiA family ribosome-associated protein</fullName>
    </submittedName>
    <submittedName>
        <fullName evidence="2">Ribosomal subunit interface protein</fullName>
    </submittedName>
</protein>
<evidence type="ECO:0000313" key="5">
    <source>
        <dbReference type="Proteomes" id="UP001163947"/>
    </source>
</evidence>
<dbReference type="EMBL" id="CP106982">
    <property type="protein sequence ID" value="UYF94331.1"/>
    <property type="molecule type" value="Genomic_DNA"/>
</dbReference>
<evidence type="ECO:0000313" key="2">
    <source>
        <dbReference type="EMBL" id="GES40065.1"/>
    </source>
</evidence>
<evidence type="ECO:0000256" key="1">
    <source>
        <dbReference type="SAM" id="MobiDB-lite"/>
    </source>
</evidence>
<reference evidence="3" key="3">
    <citation type="submission" date="2022-09" db="EMBL/GenBank/DDBJ databases">
        <title>The genome sequence of Rhodococcus aetherivorans N1.</title>
        <authorList>
            <person name="Jiang W."/>
        </authorList>
    </citation>
    <scope>NUCLEOTIDE SEQUENCE</scope>
    <source>
        <strain evidence="3">N1</strain>
    </source>
</reference>
<keyword evidence="4" id="KW-1185">Reference proteome</keyword>
<gene>
    <name evidence="3" type="ORF">OCS65_00705</name>
    <name evidence="2" type="ORF">RAJCM14343_5343</name>
</gene>
<dbReference type="RefSeq" id="WP_006931507.1">
    <property type="nucleotide sequence ID" value="NZ_BAAAYP010000075.1"/>
</dbReference>
<sequence length="117" mass="13170">MQIQLNKDSHIQIDDDIARRLEEELESALNRFADRITRVEIHLSDENADKFGTTDKRCLLEARIAGQQPIAVTHNAGSVKEAFDGAVHRLRSLLDSKLGRSTDHKGGPSIRHMEVDE</sequence>
<dbReference type="GeneID" id="83618893"/>
<dbReference type="InterPro" id="IPR036567">
    <property type="entry name" value="RHF-like"/>
</dbReference>
<evidence type="ECO:0000313" key="3">
    <source>
        <dbReference type="EMBL" id="UYF94331.1"/>
    </source>
</evidence>
<accession>A0A059MKE0</accession>
<dbReference type="Proteomes" id="UP000325466">
    <property type="component" value="Unassembled WGS sequence"/>
</dbReference>
<dbReference type="SUPFAM" id="SSF69754">
    <property type="entry name" value="Ribosome binding protein Y (YfiA homologue)"/>
    <property type="match status" value="1"/>
</dbReference>